<keyword evidence="3" id="KW-1185">Reference proteome</keyword>
<evidence type="ECO:0000313" key="2">
    <source>
        <dbReference type="EMBL" id="PKY43619.1"/>
    </source>
</evidence>
<accession>A0A2I1GAI6</accession>
<sequence>MDFQFKVVEGKQKDLVVGLMQNIMQLESFYHTNMRKRKVSVVFDEFDYLYGIVITERIYCLKDDYHIILNEKIIKNDAELRCNIKKIMERITELEAENAELKAKKTKFEAKKVEFLKSTKKCYTDFEGYIAQNVKNKSIIEEYEKELESKKNRKFQIKCIQIVKEILNEKLIIEVAVPNAWSGSAIIVVLGVGITFNVLGIGSAFNISSADSCGTSSAIIIVLGVDRTPKNTYNTGIQFYINLLYNFLISHMFEII</sequence>
<name>A0A2I1GAI6_9GLOM</name>
<gene>
    <name evidence="2" type="ORF">RhiirA4_457648</name>
</gene>
<reference evidence="2 3" key="1">
    <citation type="submission" date="2015-10" db="EMBL/GenBank/DDBJ databases">
        <title>Genome analyses suggest a sexual origin of heterokaryosis in a supposedly ancient asexual fungus.</title>
        <authorList>
            <person name="Ropars J."/>
            <person name="Sedzielewska K."/>
            <person name="Noel J."/>
            <person name="Charron P."/>
            <person name="Farinelli L."/>
            <person name="Marton T."/>
            <person name="Kruger M."/>
            <person name="Pelin A."/>
            <person name="Brachmann A."/>
            <person name="Corradi N."/>
        </authorList>
    </citation>
    <scope>NUCLEOTIDE SEQUENCE [LARGE SCALE GENOMIC DNA]</scope>
    <source>
        <strain evidence="2 3">A4</strain>
    </source>
</reference>
<comment type="caution">
    <text evidence="2">The sequence shown here is derived from an EMBL/GenBank/DDBJ whole genome shotgun (WGS) entry which is preliminary data.</text>
</comment>
<keyword evidence="1" id="KW-0175">Coiled coil</keyword>
<dbReference type="EMBL" id="LLXI01000264">
    <property type="protein sequence ID" value="PKY43619.1"/>
    <property type="molecule type" value="Genomic_DNA"/>
</dbReference>
<protein>
    <submittedName>
        <fullName evidence="2">Uncharacterized protein</fullName>
    </submittedName>
</protein>
<dbReference type="AlphaFoldDB" id="A0A2I1GAI6"/>
<dbReference type="VEuPathDB" id="FungiDB:RhiirFUN_007538"/>
<feature type="coiled-coil region" evidence="1">
    <location>
        <begin position="77"/>
        <end position="160"/>
    </location>
</feature>
<organism evidence="2 3">
    <name type="scientific">Rhizophagus irregularis</name>
    <dbReference type="NCBI Taxonomy" id="588596"/>
    <lineage>
        <taxon>Eukaryota</taxon>
        <taxon>Fungi</taxon>
        <taxon>Fungi incertae sedis</taxon>
        <taxon>Mucoromycota</taxon>
        <taxon>Glomeromycotina</taxon>
        <taxon>Glomeromycetes</taxon>
        <taxon>Glomerales</taxon>
        <taxon>Glomeraceae</taxon>
        <taxon>Rhizophagus</taxon>
    </lineage>
</organism>
<proteinExistence type="predicted"/>
<evidence type="ECO:0000313" key="3">
    <source>
        <dbReference type="Proteomes" id="UP000234323"/>
    </source>
</evidence>
<dbReference type="VEuPathDB" id="FungiDB:RhiirA1_477668"/>
<dbReference type="VEuPathDB" id="FungiDB:FUN_012932"/>
<evidence type="ECO:0000256" key="1">
    <source>
        <dbReference type="SAM" id="Coils"/>
    </source>
</evidence>
<dbReference type="Proteomes" id="UP000234323">
    <property type="component" value="Unassembled WGS sequence"/>
</dbReference>